<feature type="transmembrane region" description="Helical" evidence="1">
    <location>
        <begin position="48"/>
        <end position="68"/>
    </location>
</feature>
<gene>
    <name evidence="2" type="primary">NHX2</name>
    <name evidence="2" type="ORF">KSP40_PGU017784</name>
</gene>
<sequence>MSLNPETLVLSSKLAVQSDYASVVSITLFVGLLCACIVIGHLLEGNRWINESITALFLGLVTGVVILLTTKGRARGFWSSARIYSSYICSHRSYLMLGSR</sequence>
<keyword evidence="1" id="KW-0812">Transmembrane</keyword>
<evidence type="ECO:0000256" key="1">
    <source>
        <dbReference type="SAM" id="Phobius"/>
    </source>
</evidence>
<comment type="caution">
    <text evidence="2">The sequence shown here is derived from an EMBL/GenBank/DDBJ whole genome shotgun (WGS) entry which is preliminary data.</text>
</comment>
<evidence type="ECO:0000313" key="2">
    <source>
        <dbReference type="EMBL" id="KAK8966257.1"/>
    </source>
</evidence>
<evidence type="ECO:0000313" key="3">
    <source>
        <dbReference type="Proteomes" id="UP001412067"/>
    </source>
</evidence>
<accession>A0ABR2MPY0</accession>
<keyword evidence="1" id="KW-1133">Transmembrane helix</keyword>
<protein>
    <submittedName>
        <fullName evidence="2">Sodium/hydrogen exchanger 2</fullName>
    </submittedName>
</protein>
<reference evidence="2 3" key="1">
    <citation type="journal article" date="2022" name="Nat. Plants">
        <title>Genomes of leafy and leafless Platanthera orchids illuminate the evolution of mycoheterotrophy.</title>
        <authorList>
            <person name="Li M.H."/>
            <person name="Liu K.W."/>
            <person name="Li Z."/>
            <person name="Lu H.C."/>
            <person name="Ye Q.L."/>
            <person name="Zhang D."/>
            <person name="Wang J.Y."/>
            <person name="Li Y.F."/>
            <person name="Zhong Z.M."/>
            <person name="Liu X."/>
            <person name="Yu X."/>
            <person name="Liu D.K."/>
            <person name="Tu X.D."/>
            <person name="Liu B."/>
            <person name="Hao Y."/>
            <person name="Liao X.Y."/>
            <person name="Jiang Y.T."/>
            <person name="Sun W.H."/>
            <person name="Chen J."/>
            <person name="Chen Y.Q."/>
            <person name="Ai Y."/>
            <person name="Zhai J.W."/>
            <person name="Wu S.S."/>
            <person name="Zhou Z."/>
            <person name="Hsiao Y.Y."/>
            <person name="Wu W.L."/>
            <person name="Chen Y.Y."/>
            <person name="Lin Y.F."/>
            <person name="Hsu J.L."/>
            <person name="Li C.Y."/>
            <person name="Wang Z.W."/>
            <person name="Zhao X."/>
            <person name="Zhong W.Y."/>
            <person name="Ma X.K."/>
            <person name="Ma L."/>
            <person name="Huang J."/>
            <person name="Chen G.Z."/>
            <person name="Huang M.Z."/>
            <person name="Huang L."/>
            <person name="Peng D.H."/>
            <person name="Luo Y.B."/>
            <person name="Zou S.Q."/>
            <person name="Chen S.P."/>
            <person name="Lan S."/>
            <person name="Tsai W.C."/>
            <person name="Van de Peer Y."/>
            <person name="Liu Z.J."/>
        </authorList>
    </citation>
    <scope>NUCLEOTIDE SEQUENCE [LARGE SCALE GENOMIC DNA]</scope>
    <source>
        <strain evidence="2">Lor288</strain>
    </source>
</reference>
<keyword evidence="3" id="KW-1185">Reference proteome</keyword>
<proteinExistence type="predicted"/>
<dbReference type="Proteomes" id="UP001412067">
    <property type="component" value="Unassembled WGS sequence"/>
</dbReference>
<keyword evidence="1" id="KW-0472">Membrane</keyword>
<dbReference type="EMBL" id="JBBWWR010000005">
    <property type="protein sequence ID" value="KAK8966257.1"/>
    <property type="molecule type" value="Genomic_DNA"/>
</dbReference>
<organism evidence="2 3">
    <name type="scientific">Platanthera guangdongensis</name>
    <dbReference type="NCBI Taxonomy" id="2320717"/>
    <lineage>
        <taxon>Eukaryota</taxon>
        <taxon>Viridiplantae</taxon>
        <taxon>Streptophyta</taxon>
        <taxon>Embryophyta</taxon>
        <taxon>Tracheophyta</taxon>
        <taxon>Spermatophyta</taxon>
        <taxon>Magnoliopsida</taxon>
        <taxon>Liliopsida</taxon>
        <taxon>Asparagales</taxon>
        <taxon>Orchidaceae</taxon>
        <taxon>Orchidoideae</taxon>
        <taxon>Orchideae</taxon>
        <taxon>Orchidinae</taxon>
        <taxon>Platanthera</taxon>
    </lineage>
</organism>
<feature type="transmembrane region" description="Helical" evidence="1">
    <location>
        <begin position="20"/>
        <end position="42"/>
    </location>
</feature>
<name>A0ABR2MPY0_9ASPA</name>